<dbReference type="InterPro" id="IPR050065">
    <property type="entry name" value="GlmU-like"/>
</dbReference>
<organism evidence="4 5">
    <name type="scientific">Candidatus Taylorbacteria bacterium RIFCSPLOWO2_12_FULL_43_20</name>
    <dbReference type="NCBI Taxonomy" id="1802332"/>
    <lineage>
        <taxon>Bacteria</taxon>
        <taxon>Candidatus Tayloriibacteriota</taxon>
    </lineage>
</organism>
<comment type="caution">
    <text evidence="4">The sequence shown here is derived from an EMBL/GenBank/DDBJ whole genome shotgun (WGS) entry which is preliminary data.</text>
</comment>
<proteinExistence type="predicted"/>
<gene>
    <name evidence="4" type="ORF">A3G52_03505</name>
</gene>
<dbReference type="PANTHER" id="PTHR43584">
    <property type="entry name" value="NUCLEOTIDYL TRANSFERASE"/>
    <property type="match status" value="1"/>
</dbReference>
<dbReference type="EMBL" id="MHSK01000024">
    <property type="protein sequence ID" value="OHA41874.1"/>
    <property type="molecule type" value="Genomic_DNA"/>
</dbReference>
<evidence type="ECO:0000313" key="5">
    <source>
        <dbReference type="Proteomes" id="UP000177269"/>
    </source>
</evidence>
<evidence type="ECO:0000256" key="2">
    <source>
        <dbReference type="ARBA" id="ARBA00022695"/>
    </source>
</evidence>
<dbReference type="Pfam" id="PF12804">
    <property type="entry name" value="NTP_transf_3"/>
    <property type="match status" value="1"/>
</dbReference>
<keyword evidence="2" id="KW-0548">Nucleotidyltransferase</keyword>
<sequence>MNKFTAVILAAGMGSRLKHLTKDLPKPLVEVGGKSLIWYAISWAKSLGVSKIVVVGGYKFELLKEAVNLIDSSVVMVENEEYATTQRMVSLLKARGEVEGGLYVRDADYIFDTSLANKFKKYFDGTVIFGTGKDSVGVGLDMKVKLDDDGNLLDMSKELTDYDYFFCTQVFSEEKKVSILLQAGEDLIKEKGDGMVHVEDALLKMVKDGETVRFIDVGAPKWVEIDTIEEYERANELVSNKGENVAVELLQ</sequence>
<dbReference type="PANTHER" id="PTHR43584:SF8">
    <property type="entry name" value="N-ACETYLMURAMATE ALPHA-1-PHOSPHATE URIDYLYLTRANSFERASE"/>
    <property type="match status" value="1"/>
</dbReference>
<dbReference type="Proteomes" id="UP000177269">
    <property type="component" value="Unassembled WGS sequence"/>
</dbReference>
<reference evidence="4 5" key="1">
    <citation type="journal article" date="2016" name="Nat. Commun.">
        <title>Thousands of microbial genomes shed light on interconnected biogeochemical processes in an aquifer system.</title>
        <authorList>
            <person name="Anantharaman K."/>
            <person name="Brown C.T."/>
            <person name="Hug L.A."/>
            <person name="Sharon I."/>
            <person name="Castelle C.J."/>
            <person name="Probst A.J."/>
            <person name="Thomas B.C."/>
            <person name="Singh A."/>
            <person name="Wilkins M.J."/>
            <person name="Karaoz U."/>
            <person name="Brodie E.L."/>
            <person name="Williams K.H."/>
            <person name="Hubbard S.S."/>
            <person name="Banfield J.F."/>
        </authorList>
    </citation>
    <scope>NUCLEOTIDE SEQUENCE [LARGE SCALE GENOMIC DNA]</scope>
</reference>
<accession>A0A1G2P0K7</accession>
<evidence type="ECO:0000256" key="1">
    <source>
        <dbReference type="ARBA" id="ARBA00022679"/>
    </source>
</evidence>
<dbReference type="InterPro" id="IPR029044">
    <property type="entry name" value="Nucleotide-diphossugar_trans"/>
</dbReference>
<dbReference type="SUPFAM" id="SSF53448">
    <property type="entry name" value="Nucleotide-diphospho-sugar transferases"/>
    <property type="match status" value="1"/>
</dbReference>
<dbReference type="Gene3D" id="3.90.550.10">
    <property type="entry name" value="Spore Coat Polysaccharide Biosynthesis Protein SpsA, Chain A"/>
    <property type="match status" value="1"/>
</dbReference>
<dbReference type="GO" id="GO:0016779">
    <property type="term" value="F:nucleotidyltransferase activity"/>
    <property type="evidence" value="ECO:0007669"/>
    <property type="project" value="UniProtKB-KW"/>
</dbReference>
<name>A0A1G2P0K7_9BACT</name>
<dbReference type="AlphaFoldDB" id="A0A1G2P0K7"/>
<protein>
    <recommendedName>
        <fullName evidence="3">MobA-like NTP transferase domain-containing protein</fullName>
    </recommendedName>
</protein>
<evidence type="ECO:0000313" key="4">
    <source>
        <dbReference type="EMBL" id="OHA41874.1"/>
    </source>
</evidence>
<keyword evidence="1" id="KW-0808">Transferase</keyword>
<feature type="domain" description="MobA-like NTP transferase" evidence="3">
    <location>
        <begin position="6"/>
        <end position="108"/>
    </location>
</feature>
<dbReference type="InterPro" id="IPR025877">
    <property type="entry name" value="MobA-like_NTP_Trfase"/>
</dbReference>
<evidence type="ECO:0000259" key="3">
    <source>
        <dbReference type="Pfam" id="PF12804"/>
    </source>
</evidence>